<feature type="binding site" evidence="6">
    <location>
        <begin position="166"/>
        <end position="167"/>
    </location>
    <ligand>
        <name>NAD(+)</name>
        <dbReference type="ChEBI" id="CHEBI:57540"/>
    </ligand>
</feature>
<evidence type="ECO:0000256" key="4">
    <source>
        <dbReference type="ARBA" id="ARBA00023027"/>
    </source>
</evidence>
<feature type="binding site" evidence="6">
    <location>
        <begin position="91"/>
        <end position="92"/>
    </location>
    <ligand>
        <name>NAD(+)</name>
        <dbReference type="ChEBI" id="CHEBI:57540"/>
    </ligand>
</feature>
<accession>A0AAD1KNM9</accession>
<sequence>MTDARGFMGRYCGLVNDSSPSRYVVVVTHATRDDAFDAAAEFISEVAGRDIGCAVPDDQVEPMSTKLPGIDLEGLGEFTREAEVVVVFGGDGTILRAAEWSLPRHVPMIGVNLGHVGFLAELERSDMADLVNKVCSRDYTVEDRLVLNITVTEHSGQHRWGSFAVNELSLEKAARRRMLDVLASVDELPVQRWSCDGILVSTPTGSTAYAFSAGGPVMWPDLDAMLMVPLSAHALFARPLVMSPAARVDLDVQPDGSESAVLWCDGRRSCTVRPGERITVVRHPDRLRIARLAAQPFASRLVKKFELPVSGWRQGRGRHHPEETS</sequence>
<dbReference type="PANTHER" id="PTHR20275">
    <property type="entry name" value="NAD KINASE"/>
    <property type="match status" value="1"/>
</dbReference>
<dbReference type="InterPro" id="IPR017438">
    <property type="entry name" value="ATP-NAD_kinase_N"/>
</dbReference>
<dbReference type="HAMAP" id="MF_00361">
    <property type="entry name" value="NAD_kinase"/>
    <property type="match status" value="1"/>
</dbReference>
<comment type="catalytic activity">
    <reaction evidence="5 6">
        <text>NAD(+) + ATP = ADP + NADP(+) + H(+)</text>
        <dbReference type="Rhea" id="RHEA:18629"/>
        <dbReference type="ChEBI" id="CHEBI:15378"/>
        <dbReference type="ChEBI" id="CHEBI:30616"/>
        <dbReference type="ChEBI" id="CHEBI:57540"/>
        <dbReference type="ChEBI" id="CHEBI:58349"/>
        <dbReference type="ChEBI" id="CHEBI:456216"/>
        <dbReference type="EC" id="2.7.1.23"/>
    </reaction>
</comment>
<dbReference type="GO" id="GO:0003951">
    <property type="term" value="F:NAD+ kinase activity"/>
    <property type="evidence" value="ECO:0007669"/>
    <property type="project" value="UniProtKB-UniRule"/>
</dbReference>
<evidence type="ECO:0000313" key="7">
    <source>
        <dbReference type="EMBL" id="BCY24889.1"/>
    </source>
</evidence>
<keyword evidence="6" id="KW-0067">ATP-binding</keyword>
<dbReference type="SUPFAM" id="SSF111331">
    <property type="entry name" value="NAD kinase/diacylglycerol kinase-like"/>
    <property type="match status" value="1"/>
</dbReference>
<dbReference type="Gene3D" id="2.60.200.30">
    <property type="entry name" value="Probable inorganic polyphosphate/atp-NAD kinase, domain 2"/>
    <property type="match status" value="1"/>
</dbReference>
<evidence type="ECO:0000256" key="3">
    <source>
        <dbReference type="ARBA" id="ARBA00022857"/>
    </source>
</evidence>
<evidence type="ECO:0000313" key="8">
    <source>
        <dbReference type="Proteomes" id="UP000825072"/>
    </source>
</evidence>
<dbReference type="GO" id="GO:0046872">
    <property type="term" value="F:metal ion binding"/>
    <property type="evidence" value="ECO:0007669"/>
    <property type="project" value="UniProtKB-UniRule"/>
</dbReference>
<keyword evidence="3 6" id="KW-0521">NADP</keyword>
<dbReference type="InterPro" id="IPR017437">
    <property type="entry name" value="ATP-NAD_kinase_PpnK-typ_C"/>
</dbReference>
<organism evidence="7 8">
    <name type="scientific">Cutibacterium modestum</name>
    <dbReference type="NCBI Taxonomy" id="2559073"/>
    <lineage>
        <taxon>Bacteria</taxon>
        <taxon>Bacillati</taxon>
        <taxon>Actinomycetota</taxon>
        <taxon>Actinomycetes</taxon>
        <taxon>Propionibacteriales</taxon>
        <taxon>Propionibacteriaceae</taxon>
        <taxon>Cutibacterium</taxon>
    </lineage>
</organism>
<feature type="binding site" evidence="6">
    <location>
        <begin position="207"/>
        <end position="212"/>
    </location>
    <ligand>
        <name>NAD(+)</name>
        <dbReference type="ChEBI" id="CHEBI:57540"/>
    </ligand>
</feature>
<dbReference type="AlphaFoldDB" id="A0AAD1KNM9"/>
<evidence type="ECO:0000256" key="1">
    <source>
        <dbReference type="ARBA" id="ARBA00022679"/>
    </source>
</evidence>
<comment type="function">
    <text evidence="6">Involved in the regulation of the intracellular balance of NAD and NADP, and is a key enzyme in the biosynthesis of NADP. Catalyzes specifically the phosphorylation on 2'-hydroxyl of the adenosine moiety of NAD to yield NADP.</text>
</comment>
<comment type="similarity">
    <text evidence="6">Belongs to the NAD kinase family.</text>
</comment>
<feature type="binding site" evidence="6">
    <location>
        <position position="196"/>
    </location>
    <ligand>
        <name>NAD(+)</name>
        <dbReference type="ChEBI" id="CHEBI:57540"/>
    </ligand>
</feature>
<dbReference type="InterPro" id="IPR016064">
    <property type="entry name" value="NAD/diacylglycerol_kinase_sf"/>
</dbReference>
<dbReference type="EC" id="2.7.1.23" evidence="6"/>
<dbReference type="EMBL" id="AP024747">
    <property type="protein sequence ID" value="BCY24889.1"/>
    <property type="molecule type" value="Genomic_DNA"/>
</dbReference>
<keyword evidence="6" id="KW-0963">Cytoplasm</keyword>
<protein>
    <recommendedName>
        <fullName evidence="6">NAD kinase</fullName>
        <ecNumber evidence="6">2.7.1.23</ecNumber>
    </recommendedName>
    <alternativeName>
        <fullName evidence="6">ATP-dependent NAD kinase</fullName>
    </alternativeName>
</protein>
<proteinExistence type="inferred from homology"/>
<keyword evidence="2 6" id="KW-0418">Kinase</keyword>
<dbReference type="Gene3D" id="3.40.50.10330">
    <property type="entry name" value="Probable inorganic polyphosphate/atp-NAD kinase, domain 1"/>
    <property type="match status" value="1"/>
</dbReference>
<dbReference type="Proteomes" id="UP000825072">
    <property type="component" value="Chromosome 1"/>
</dbReference>
<feature type="binding site" evidence="6">
    <location>
        <position position="177"/>
    </location>
    <ligand>
        <name>NAD(+)</name>
        <dbReference type="ChEBI" id="CHEBI:57540"/>
    </ligand>
</feature>
<dbReference type="InterPro" id="IPR002504">
    <property type="entry name" value="NADK"/>
</dbReference>
<feature type="active site" description="Proton acceptor" evidence="6">
    <location>
        <position position="91"/>
    </location>
</feature>
<keyword evidence="4 6" id="KW-0520">NAD</keyword>
<dbReference type="GO" id="GO:0005524">
    <property type="term" value="F:ATP binding"/>
    <property type="evidence" value="ECO:0007669"/>
    <property type="project" value="UniProtKB-KW"/>
</dbReference>
<feature type="binding site" evidence="6">
    <location>
        <position position="96"/>
    </location>
    <ligand>
        <name>NAD(+)</name>
        <dbReference type="ChEBI" id="CHEBI:57540"/>
    </ligand>
</feature>
<comment type="cofactor">
    <cofactor evidence="6">
        <name>a divalent metal cation</name>
        <dbReference type="ChEBI" id="CHEBI:60240"/>
    </cofactor>
</comment>
<dbReference type="GO" id="GO:0019674">
    <property type="term" value="P:NAD+ metabolic process"/>
    <property type="evidence" value="ECO:0007669"/>
    <property type="project" value="InterPro"/>
</dbReference>
<reference evidence="7" key="1">
    <citation type="submission" date="2021-06" db="EMBL/GenBank/DDBJ databases">
        <title>Genome sequence of Cutibacterium modestum strain KB17-24694.</title>
        <authorList>
            <person name="Dekio I."/>
            <person name="Asahina A."/>
            <person name="Nishida M."/>
        </authorList>
    </citation>
    <scope>NUCLEOTIDE SEQUENCE</scope>
    <source>
        <strain evidence="7">KB17-24694</strain>
    </source>
</reference>
<comment type="subcellular location">
    <subcellularLocation>
        <location evidence="6">Cytoplasm</location>
    </subcellularLocation>
</comment>
<evidence type="ECO:0000256" key="2">
    <source>
        <dbReference type="ARBA" id="ARBA00022777"/>
    </source>
</evidence>
<dbReference type="Pfam" id="PF01513">
    <property type="entry name" value="NAD_kinase"/>
    <property type="match status" value="1"/>
</dbReference>
<dbReference type="GO" id="GO:0005737">
    <property type="term" value="C:cytoplasm"/>
    <property type="evidence" value="ECO:0007669"/>
    <property type="project" value="UniProtKB-SubCell"/>
</dbReference>
<gene>
    <name evidence="6 7" type="primary">nadK</name>
    <name evidence="7" type="ORF">KB1_08790</name>
</gene>
<evidence type="ECO:0000256" key="6">
    <source>
        <dbReference type="HAMAP-Rule" id="MF_00361"/>
    </source>
</evidence>
<evidence type="ECO:0000256" key="5">
    <source>
        <dbReference type="ARBA" id="ARBA00047925"/>
    </source>
</evidence>
<dbReference type="GO" id="GO:0006741">
    <property type="term" value="P:NADP+ biosynthetic process"/>
    <property type="evidence" value="ECO:0007669"/>
    <property type="project" value="UniProtKB-UniRule"/>
</dbReference>
<keyword evidence="1 6" id="KW-0808">Transferase</keyword>
<keyword evidence="6" id="KW-0547">Nucleotide-binding</keyword>
<dbReference type="PANTHER" id="PTHR20275:SF0">
    <property type="entry name" value="NAD KINASE"/>
    <property type="match status" value="1"/>
</dbReference>
<dbReference type="GO" id="GO:0051287">
    <property type="term" value="F:NAD binding"/>
    <property type="evidence" value="ECO:0007669"/>
    <property type="project" value="UniProtKB-ARBA"/>
</dbReference>
<comment type="caution">
    <text evidence="6">Lacks conserved residue(s) required for the propagation of feature annotation.</text>
</comment>
<dbReference type="Pfam" id="PF20143">
    <property type="entry name" value="NAD_kinase_C"/>
    <property type="match status" value="1"/>
</dbReference>
<dbReference type="NCBIfam" id="NF002892">
    <property type="entry name" value="PRK03372.1"/>
    <property type="match status" value="1"/>
</dbReference>
<name>A0AAD1KNM9_9ACTN</name>